<dbReference type="PANTHER" id="PTHR35529">
    <property type="entry name" value="MANGANESE EFFLUX PUMP MNTP-RELATED"/>
    <property type="match status" value="1"/>
</dbReference>
<reference evidence="7" key="1">
    <citation type="journal article" date="2019" name="Int. J. Syst. Evol. Microbiol.">
        <title>The Global Catalogue of Microorganisms (GCM) 10K type strain sequencing project: providing services to taxonomists for standard genome sequencing and annotation.</title>
        <authorList>
            <consortium name="The Broad Institute Genomics Platform"/>
            <consortium name="The Broad Institute Genome Sequencing Center for Infectious Disease"/>
            <person name="Wu L."/>
            <person name="Ma J."/>
        </authorList>
    </citation>
    <scope>NUCLEOTIDE SEQUENCE [LARGE SCALE GENOMIC DNA]</scope>
    <source>
        <strain evidence="7">KCTC 42498</strain>
    </source>
</reference>
<dbReference type="Proteomes" id="UP001597544">
    <property type="component" value="Unassembled WGS sequence"/>
</dbReference>
<keyword evidence="2 5" id="KW-0812">Transmembrane</keyword>
<keyword evidence="7" id="KW-1185">Reference proteome</keyword>
<feature type="transmembrane region" description="Helical" evidence="5">
    <location>
        <begin position="6"/>
        <end position="26"/>
    </location>
</feature>
<dbReference type="Pfam" id="PF02659">
    <property type="entry name" value="Mntp"/>
    <property type="match status" value="1"/>
</dbReference>
<dbReference type="EMBL" id="JBHULU010000010">
    <property type="protein sequence ID" value="MFD2513682.1"/>
    <property type="molecule type" value="Genomic_DNA"/>
</dbReference>
<evidence type="ECO:0000256" key="4">
    <source>
        <dbReference type="ARBA" id="ARBA00023136"/>
    </source>
</evidence>
<feature type="transmembrane region" description="Helical" evidence="5">
    <location>
        <begin position="65"/>
        <end position="84"/>
    </location>
</feature>
<dbReference type="PANTHER" id="PTHR35529:SF1">
    <property type="entry name" value="MANGANESE EFFLUX PUMP MNTP-RELATED"/>
    <property type="match status" value="1"/>
</dbReference>
<dbReference type="InterPro" id="IPR003810">
    <property type="entry name" value="Mntp/YtaF"/>
</dbReference>
<proteinExistence type="predicted"/>
<evidence type="ECO:0000256" key="5">
    <source>
        <dbReference type="SAM" id="Phobius"/>
    </source>
</evidence>
<feature type="transmembrane region" description="Helical" evidence="5">
    <location>
        <begin position="164"/>
        <end position="182"/>
    </location>
</feature>
<dbReference type="RefSeq" id="WP_377504715.1">
    <property type="nucleotide sequence ID" value="NZ_JBHULU010000010.1"/>
</dbReference>
<evidence type="ECO:0000256" key="3">
    <source>
        <dbReference type="ARBA" id="ARBA00022989"/>
    </source>
</evidence>
<feature type="transmembrane region" description="Helical" evidence="5">
    <location>
        <begin position="133"/>
        <end position="152"/>
    </location>
</feature>
<gene>
    <name evidence="6" type="ORF">ACFSRY_07375</name>
</gene>
<evidence type="ECO:0000313" key="6">
    <source>
        <dbReference type="EMBL" id="MFD2513682.1"/>
    </source>
</evidence>
<keyword evidence="4 5" id="KW-0472">Membrane</keyword>
<evidence type="ECO:0000256" key="1">
    <source>
        <dbReference type="ARBA" id="ARBA00022475"/>
    </source>
</evidence>
<feature type="transmembrane region" description="Helical" evidence="5">
    <location>
        <begin position="33"/>
        <end position="53"/>
    </location>
</feature>
<comment type="caution">
    <text evidence="6">The sequence shown here is derived from an EMBL/GenBank/DDBJ whole genome shotgun (WGS) entry which is preliminary data.</text>
</comment>
<sequence length="185" mass="19775">MISQLLFLGLVIGSNNLAAALALGALGQAHLRFRIMLVFGFFEFLMPLVGLWLGNKASTVVGTAAGYITPLILIVLAAFSFYAATKNSKDEKELAKQITTWQGLILLELSLSLDNLAAGFGLGLRTAQSPPPLILALTIAVFSVAYTWLGLVLGKTGRKTWPTFAEIGAGLLLVLLAVLIWFDVL</sequence>
<keyword evidence="3 5" id="KW-1133">Transmembrane helix</keyword>
<keyword evidence="1" id="KW-1003">Cell membrane</keyword>
<evidence type="ECO:0000256" key="2">
    <source>
        <dbReference type="ARBA" id="ARBA00022692"/>
    </source>
</evidence>
<organism evidence="6 7">
    <name type="scientific">Pontibacter locisalis</name>
    <dbReference type="NCBI Taxonomy" id="1719035"/>
    <lineage>
        <taxon>Bacteria</taxon>
        <taxon>Pseudomonadati</taxon>
        <taxon>Bacteroidota</taxon>
        <taxon>Cytophagia</taxon>
        <taxon>Cytophagales</taxon>
        <taxon>Hymenobacteraceae</taxon>
        <taxon>Pontibacter</taxon>
    </lineage>
</organism>
<accession>A0ABW5IJ62</accession>
<protein>
    <submittedName>
        <fullName evidence="6">Manganese efflux pump</fullName>
    </submittedName>
</protein>
<name>A0ABW5IJ62_9BACT</name>
<evidence type="ECO:0000313" key="7">
    <source>
        <dbReference type="Proteomes" id="UP001597544"/>
    </source>
</evidence>